<dbReference type="Proteomes" id="UP001205843">
    <property type="component" value="Unassembled WGS sequence"/>
</dbReference>
<evidence type="ECO:0000256" key="7">
    <source>
        <dbReference type="ARBA" id="ARBA00022801"/>
    </source>
</evidence>
<comment type="catalytic activity">
    <reaction evidence="1">
        <text>Hydrolyzes the link between N-acetylmuramoyl residues and L-amino acid residues in certain cell-wall glycopeptides.</text>
        <dbReference type="EC" id="3.5.1.28"/>
    </reaction>
</comment>
<dbReference type="SMART" id="SM00646">
    <property type="entry name" value="Ami_3"/>
    <property type="match status" value="1"/>
</dbReference>
<protein>
    <recommendedName>
        <fullName evidence="9">N-acetylmuramoyl-L-alanine amidase AmiC</fullName>
        <ecNumber evidence="4">3.5.1.28</ecNumber>
    </recommendedName>
</protein>
<dbReference type="Pfam" id="PF01520">
    <property type="entry name" value="Amidase_3"/>
    <property type="match status" value="1"/>
</dbReference>
<evidence type="ECO:0000256" key="8">
    <source>
        <dbReference type="ARBA" id="ARBA00023316"/>
    </source>
</evidence>
<accession>A0AAE3G3K1</accession>
<evidence type="ECO:0000256" key="10">
    <source>
        <dbReference type="SAM" id="SignalP"/>
    </source>
</evidence>
<dbReference type="RefSeq" id="WP_253477767.1">
    <property type="nucleotide sequence ID" value="NZ_JALJXV010000004.1"/>
</dbReference>
<feature type="domain" description="LysM" evidence="11">
    <location>
        <begin position="383"/>
        <end position="426"/>
    </location>
</feature>
<organism evidence="12 13">
    <name type="scientific">Natronocella acetinitrilica</name>
    <dbReference type="NCBI Taxonomy" id="414046"/>
    <lineage>
        <taxon>Bacteria</taxon>
        <taxon>Pseudomonadati</taxon>
        <taxon>Pseudomonadota</taxon>
        <taxon>Gammaproteobacteria</taxon>
        <taxon>Chromatiales</taxon>
        <taxon>Ectothiorhodospiraceae</taxon>
        <taxon>Natronocella</taxon>
    </lineage>
</organism>
<dbReference type="InterPro" id="IPR018392">
    <property type="entry name" value="LysM"/>
</dbReference>
<dbReference type="InterPro" id="IPR021731">
    <property type="entry name" value="AMIN_dom"/>
</dbReference>
<comment type="subcellular location">
    <subcellularLocation>
        <location evidence="2">Periplasm</location>
    </subcellularLocation>
</comment>
<reference evidence="12" key="1">
    <citation type="submission" date="2022-03" db="EMBL/GenBank/DDBJ databases">
        <title>Genomic Encyclopedia of Type Strains, Phase III (KMG-III): the genomes of soil and plant-associated and newly described type strains.</title>
        <authorList>
            <person name="Whitman W."/>
        </authorList>
    </citation>
    <scope>NUCLEOTIDE SEQUENCE</scope>
    <source>
        <strain evidence="12">ANL 6-2</strain>
    </source>
</reference>
<evidence type="ECO:0000256" key="6">
    <source>
        <dbReference type="ARBA" id="ARBA00022764"/>
    </source>
</evidence>
<evidence type="ECO:0000259" key="11">
    <source>
        <dbReference type="PROSITE" id="PS51782"/>
    </source>
</evidence>
<keyword evidence="7 12" id="KW-0378">Hydrolase</keyword>
<evidence type="ECO:0000313" key="12">
    <source>
        <dbReference type="EMBL" id="MCP1675009.1"/>
    </source>
</evidence>
<dbReference type="SUPFAM" id="SSF54106">
    <property type="entry name" value="LysM domain"/>
    <property type="match status" value="1"/>
</dbReference>
<dbReference type="GO" id="GO:0071555">
    <property type="term" value="P:cell wall organization"/>
    <property type="evidence" value="ECO:0007669"/>
    <property type="project" value="UniProtKB-KW"/>
</dbReference>
<evidence type="ECO:0000256" key="9">
    <source>
        <dbReference type="ARBA" id="ARBA00074581"/>
    </source>
</evidence>
<keyword evidence="5 10" id="KW-0732">Signal</keyword>
<comment type="similarity">
    <text evidence="3">Belongs to the N-acetylmuramoyl-L-alanine amidase 3 family.</text>
</comment>
<proteinExistence type="inferred from homology"/>
<sequence length="427" mass="47072">MKRIFLLLVCLLLQPLFASADTRVDSVRVSHDEDRTRVVFDLSGPSDHKVFHLEDPHRVVIDLSSARMATDNPPSGRGVLQRVRSASRGDDGLRMVLDVEQAVRVQSFLVRPNDQYGYRLVVDLRPDGGRTQPLRQARGVDSDRREIVVAIDPGHGGRDPGAIGPGGTREKDVVLEVGRKLAYLLEREPGFRPVLIRDDDVFVPLAERREMARRERADIFISLHADAVESGGPRGSSVYTLSRGGATSEQARMLARRENAADVIGGVSLSDKDDLVRSVLVDLSRGATLEYSVDLASEVLKGLSEVGPVHKRDVERAGFVVLKSLDMPSVLVELAFISNPHEERLLRNPDHQWKLARAINSGIASYAERHTPAELRQAAGGDREHVVRRGDTLSGIARQHRVSVSDLRAANDINGDRIRVGATLRIP</sequence>
<keyword evidence="13" id="KW-1185">Reference proteome</keyword>
<feature type="chain" id="PRO_5042208287" description="N-acetylmuramoyl-L-alanine amidase AmiC" evidence="10">
    <location>
        <begin position="21"/>
        <end position="427"/>
    </location>
</feature>
<dbReference type="CDD" id="cd00118">
    <property type="entry name" value="LysM"/>
    <property type="match status" value="1"/>
</dbReference>
<dbReference type="PROSITE" id="PS51782">
    <property type="entry name" value="LYSM"/>
    <property type="match status" value="1"/>
</dbReference>
<keyword evidence="8" id="KW-0961">Cell wall biogenesis/degradation</keyword>
<dbReference type="Gene3D" id="3.40.630.40">
    <property type="entry name" value="Zn-dependent exopeptidases"/>
    <property type="match status" value="1"/>
</dbReference>
<dbReference type="PANTHER" id="PTHR30404:SF0">
    <property type="entry name" value="N-ACETYLMURAMOYL-L-ALANINE AMIDASE AMIC"/>
    <property type="match status" value="1"/>
</dbReference>
<name>A0AAE3G3K1_9GAMM</name>
<dbReference type="GO" id="GO:0008745">
    <property type="term" value="F:N-acetylmuramoyl-L-alanine amidase activity"/>
    <property type="evidence" value="ECO:0007669"/>
    <property type="project" value="UniProtKB-EC"/>
</dbReference>
<dbReference type="Pfam" id="PF01476">
    <property type="entry name" value="LysM"/>
    <property type="match status" value="1"/>
</dbReference>
<dbReference type="GO" id="GO:0009253">
    <property type="term" value="P:peptidoglycan catabolic process"/>
    <property type="evidence" value="ECO:0007669"/>
    <property type="project" value="InterPro"/>
</dbReference>
<feature type="signal peptide" evidence="10">
    <location>
        <begin position="1"/>
        <end position="20"/>
    </location>
</feature>
<evidence type="ECO:0000256" key="1">
    <source>
        <dbReference type="ARBA" id="ARBA00001561"/>
    </source>
</evidence>
<dbReference type="EMBL" id="JALJXV010000004">
    <property type="protein sequence ID" value="MCP1675009.1"/>
    <property type="molecule type" value="Genomic_DNA"/>
</dbReference>
<evidence type="ECO:0000256" key="3">
    <source>
        <dbReference type="ARBA" id="ARBA00010860"/>
    </source>
</evidence>
<dbReference type="Pfam" id="PF11741">
    <property type="entry name" value="AMIN"/>
    <property type="match status" value="1"/>
</dbReference>
<comment type="caution">
    <text evidence="12">The sequence shown here is derived from an EMBL/GenBank/DDBJ whole genome shotgun (WGS) entry which is preliminary data.</text>
</comment>
<evidence type="ECO:0000256" key="4">
    <source>
        <dbReference type="ARBA" id="ARBA00011901"/>
    </source>
</evidence>
<evidence type="ECO:0000313" key="13">
    <source>
        <dbReference type="Proteomes" id="UP001205843"/>
    </source>
</evidence>
<gene>
    <name evidence="12" type="ORF">J2T57_002147</name>
</gene>
<dbReference type="SMART" id="SM00257">
    <property type="entry name" value="LysM"/>
    <property type="match status" value="1"/>
</dbReference>
<dbReference type="AlphaFoldDB" id="A0AAE3G3K1"/>
<dbReference type="CDD" id="cd02696">
    <property type="entry name" value="MurNAc-LAA"/>
    <property type="match status" value="1"/>
</dbReference>
<dbReference type="SUPFAM" id="SSF53187">
    <property type="entry name" value="Zn-dependent exopeptidases"/>
    <property type="match status" value="1"/>
</dbReference>
<dbReference type="InterPro" id="IPR036779">
    <property type="entry name" value="LysM_dom_sf"/>
</dbReference>
<dbReference type="Gene3D" id="2.60.40.3500">
    <property type="match status" value="1"/>
</dbReference>
<dbReference type="InterPro" id="IPR050695">
    <property type="entry name" value="N-acetylmuramoyl_amidase_3"/>
</dbReference>
<dbReference type="Gene3D" id="3.10.350.10">
    <property type="entry name" value="LysM domain"/>
    <property type="match status" value="1"/>
</dbReference>
<dbReference type="EC" id="3.5.1.28" evidence="4"/>
<keyword evidence="6" id="KW-0574">Periplasm</keyword>
<dbReference type="InterPro" id="IPR002508">
    <property type="entry name" value="MurNAc-LAA_cat"/>
</dbReference>
<dbReference type="FunFam" id="3.40.630.40:FF:000001">
    <property type="entry name" value="N-acetylmuramoyl-L-alanine amidase"/>
    <property type="match status" value="1"/>
</dbReference>
<evidence type="ECO:0000256" key="2">
    <source>
        <dbReference type="ARBA" id="ARBA00004418"/>
    </source>
</evidence>
<dbReference type="PANTHER" id="PTHR30404">
    <property type="entry name" value="N-ACETYLMURAMOYL-L-ALANINE AMIDASE"/>
    <property type="match status" value="1"/>
</dbReference>
<dbReference type="GO" id="GO:0030288">
    <property type="term" value="C:outer membrane-bounded periplasmic space"/>
    <property type="evidence" value="ECO:0007669"/>
    <property type="project" value="TreeGrafter"/>
</dbReference>
<evidence type="ECO:0000256" key="5">
    <source>
        <dbReference type="ARBA" id="ARBA00022729"/>
    </source>
</evidence>